<name>A0A6A5Y3Y5_9PLEO</name>
<organism evidence="5 6">
    <name type="scientific">Aaosphaeria arxii CBS 175.79</name>
    <dbReference type="NCBI Taxonomy" id="1450172"/>
    <lineage>
        <taxon>Eukaryota</taxon>
        <taxon>Fungi</taxon>
        <taxon>Dikarya</taxon>
        <taxon>Ascomycota</taxon>
        <taxon>Pezizomycotina</taxon>
        <taxon>Dothideomycetes</taxon>
        <taxon>Pleosporomycetidae</taxon>
        <taxon>Pleosporales</taxon>
        <taxon>Pleosporales incertae sedis</taxon>
        <taxon>Aaosphaeria</taxon>
    </lineage>
</organism>
<feature type="domain" description="Major facilitator superfamily (MFS) profile" evidence="4">
    <location>
        <begin position="217"/>
        <end position="454"/>
    </location>
</feature>
<comment type="subcellular location">
    <subcellularLocation>
        <location evidence="1">Membrane</location>
        <topology evidence="1">Multi-pass membrane protein</topology>
    </subcellularLocation>
</comment>
<keyword evidence="3" id="KW-0472">Membrane</keyword>
<feature type="transmembrane region" description="Helical" evidence="3">
    <location>
        <begin position="75"/>
        <end position="93"/>
    </location>
</feature>
<evidence type="ECO:0000259" key="4">
    <source>
        <dbReference type="PROSITE" id="PS50850"/>
    </source>
</evidence>
<accession>A0A6A5Y3Y5</accession>
<dbReference type="InterPro" id="IPR020846">
    <property type="entry name" value="MFS_dom"/>
</dbReference>
<feature type="transmembrane region" description="Helical" evidence="3">
    <location>
        <begin position="49"/>
        <end position="68"/>
    </location>
</feature>
<dbReference type="Proteomes" id="UP000799778">
    <property type="component" value="Unassembled WGS sequence"/>
</dbReference>
<dbReference type="RefSeq" id="XP_033388328.1">
    <property type="nucleotide sequence ID" value="XM_033530881.1"/>
</dbReference>
<proteinExistence type="inferred from homology"/>
<keyword evidence="3" id="KW-0812">Transmembrane</keyword>
<dbReference type="PROSITE" id="PS50850">
    <property type="entry name" value="MFS"/>
    <property type="match status" value="1"/>
</dbReference>
<dbReference type="InterPro" id="IPR011701">
    <property type="entry name" value="MFS"/>
</dbReference>
<gene>
    <name evidence="5" type="ORF">BU24DRAFT_448359</name>
</gene>
<evidence type="ECO:0000256" key="1">
    <source>
        <dbReference type="ARBA" id="ARBA00004141"/>
    </source>
</evidence>
<feature type="transmembrane region" description="Helical" evidence="3">
    <location>
        <begin position="105"/>
        <end position="128"/>
    </location>
</feature>
<dbReference type="InterPro" id="IPR050327">
    <property type="entry name" value="Proton-linked_MCT"/>
</dbReference>
<dbReference type="AlphaFoldDB" id="A0A6A5Y3Y5"/>
<reference evidence="5" key="1">
    <citation type="journal article" date="2020" name="Stud. Mycol.">
        <title>101 Dothideomycetes genomes: a test case for predicting lifestyles and emergence of pathogens.</title>
        <authorList>
            <person name="Haridas S."/>
            <person name="Albert R."/>
            <person name="Binder M."/>
            <person name="Bloem J."/>
            <person name="Labutti K."/>
            <person name="Salamov A."/>
            <person name="Andreopoulos B."/>
            <person name="Baker S."/>
            <person name="Barry K."/>
            <person name="Bills G."/>
            <person name="Bluhm B."/>
            <person name="Cannon C."/>
            <person name="Castanera R."/>
            <person name="Culley D."/>
            <person name="Daum C."/>
            <person name="Ezra D."/>
            <person name="Gonzalez J."/>
            <person name="Henrissat B."/>
            <person name="Kuo A."/>
            <person name="Liang C."/>
            <person name="Lipzen A."/>
            <person name="Lutzoni F."/>
            <person name="Magnuson J."/>
            <person name="Mondo S."/>
            <person name="Nolan M."/>
            <person name="Ohm R."/>
            <person name="Pangilinan J."/>
            <person name="Park H.-J."/>
            <person name="Ramirez L."/>
            <person name="Alfaro M."/>
            <person name="Sun H."/>
            <person name="Tritt A."/>
            <person name="Yoshinaga Y."/>
            <person name="Zwiers L.-H."/>
            <person name="Turgeon B."/>
            <person name="Goodwin S."/>
            <person name="Spatafora J."/>
            <person name="Crous P."/>
            <person name="Grigoriev I."/>
        </authorList>
    </citation>
    <scope>NUCLEOTIDE SEQUENCE</scope>
    <source>
        <strain evidence="5">CBS 175.79</strain>
    </source>
</reference>
<dbReference type="Pfam" id="PF07690">
    <property type="entry name" value="MFS_1"/>
    <property type="match status" value="1"/>
</dbReference>
<keyword evidence="3" id="KW-1133">Transmembrane helix</keyword>
<dbReference type="InterPro" id="IPR036259">
    <property type="entry name" value="MFS_trans_sf"/>
</dbReference>
<dbReference type="PANTHER" id="PTHR11360:SF234">
    <property type="entry name" value="MFS-TYPE TRANSPORTER DBAD-RELATED"/>
    <property type="match status" value="1"/>
</dbReference>
<dbReference type="GeneID" id="54288278"/>
<feature type="transmembrane region" description="Helical" evidence="3">
    <location>
        <begin position="172"/>
        <end position="192"/>
    </location>
</feature>
<dbReference type="SUPFAM" id="SSF103473">
    <property type="entry name" value="MFS general substrate transporter"/>
    <property type="match status" value="1"/>
</dbReference>
<keyword evidence="6" id="KW-1185">Reference proteome</keyword>
<feature type="transmembrane region" description="Helical" evidence="3">
    <location>
        <begin position="140"/>
        <end position="160"/>
    </location>
</feature>
<dbReference type="Gene3D" id="1.20.1250.20">
    <property type="entry name" value="MFS general substrate transporter like domains"/>
    <property type="match status" value="2"/>
</dbReference>
<feature type="transmembrane region" description="Helical" evidence="3">
    <location>
        <begin position="285"/>
        <end position="305"/>
    </location>
</feature>
<feature type="transmembrane region" description="Helical" evidence="3">
    <location>
        <begin position="311"/>
        <end position="337"/>
    </location>
</feature>
<dbReference type="EMBL" id="ML978067">
    <property type="protein sequence ID" value="KAF2019989.1"/>
    <property type="molecule type" value="Genomic_DNA"/>
</dbReference>
<dbReference type="GO" id="GO:0022857">
    <property type="term" value="F:transmembrane transporter activity"/>
    <property type="evidence" value="ECO:0007669"/>
    <property type="project" value="InterPro"/>
</dbReference>
<comment type="similarity">
    <text evidence="2">Belongs to the major facilitator superfamily. Monocarboxylate porter (TC 2.A.1.13) family.</text>
</comment>
<feature type="transmembrane region" description="Helical" evidence="3">
    <location>
        <begin position="213"/>
        <end position="236"/>
    </location>
</feature>
<evidence type="ECO:0000313" key="5">
    <source>
        <dbReference type="EMBL" id="KAF2019989.1"/>
    </source>
</evidence>
<evidence type="ECO:0000313" key="6">
    <source>
        <dbReference type="Proteomes" id="UP000799778"/>
    </source>
</evidence>
<protein>
    <submittedName>
        <fullName evidence="5">MFS general substrate transporter</fullName>
    </submittedName>
</protein>
<dbReference type="OrthoDB" id="6499973at2759"/>
<evidence type="ECO:0000256" key="3">
    <source>
        <dbReference type="SAM" id="Phobius"/>
    </source>
</evidence>
<sequence length="454" mass="48543">MPWREWIQVSVGFSLMLNTWGLVNAFGVFQEYYSAFSPPLSSPSSISWIGSLQLFCLLGFGSATGSFVDRGFARRMAFVGCSCITLAIILTSLSGEFTAQKRPVFYQVILSQGVLSGIGMSLLLVPSTAIVPTYFSKNRALAVGIANSGASIGGIIYPILVRRLLVTMGFNWAMRVTALVVLVTANAATFLLRQRRELTRNPAKRTLYEFRCLLEPQYILFVLGVALSFAGLFIPYFYITTWVRDTGVSLNGMQPYYLISILNAGGLVGRIAPSIVADRLKSGPALVQSVAAIGCGALAGGWTYVDSSFPGLIVWALAYGFLSGSVISLIPATAAMLTPDMSRLGGRIGIVFAANALGSLIGNPVAGVIMKSTEGGWRGLSLYCATLELAGGSLLLPVADDLVPKSAYNSFSEPVNDQICGGLTCVQIRKECQELGTAVSRTRTPLTLIYPLVL</sequence>
<dbReference type="PANTHER" id="PTHR11360">
    <property type="entry name" value="MONOCARBOXYLATE TRANSPORTER"/>
    <property type="match status" value="1"/>
</dbReference>
<feature type="transmembrane region" description="Helical" evidence="3">
    <location>
        <begin position="256"/>
        <end position="273"/>
    </location>
</feature>
<evidence type="ECO:0000256" key="2">
    <source>
        <dbReference type="ARBA" id="ARBA00006727"/>
    </source>
</evidence>
<dbReference type="GO" id="GO:0016020">
    <property type="term" value="C:membrane"/>
    <property type="evidence" value="ECO:0007669"/>
    <property type="project" value="UniProtKB-SubCell"/>
</dbReference>